<reference evidence="1" key="1">
    <citation type="submission" date="2020-05" db="EMBL/GenBank/DDBJ databases">
        <title>Sulfur intermediates as new biogeochemical hubs in an aquatic model microbial ecosystem.</title>
        <authorList>
            <person name="Vigneron A."/>
        </authorList>
    </citation>
    <scope>NUCLEOTIDE SEQUENCE</scope>
    <source>
        <strain evidence="1">Bin.250</strain>
    </source>
</reference>
<dbReference type="Pfam" id="PF09929">
    <property type="entry name" value="DUF2161"/>
    <property type="match status" value="1"/>
</dbReference>
<dbReference type="InterPro" id="IPR018679">
    <property type="entry name" value="DUF2161"/>
</dbReference>
<sequence>MLEIDLYQPVKDYLQDHGYTVQAEVRHCDIVAQRDQQVVVVELKTSINLTLLIQATDRQTITSAVYVAVPETANRRSRQWRGTIRVLRKLQLGLLVVNFGPLGISVKKEFDPSGGSAITMPTNRLEAMEEIAPRKSKQHTAIIREIAGRSGSYNTGGVHQQKLITAYRENAVLIGCCLQHNGPSSTRELRKQGTGEKTSSILSANYYQWFERVSRGVYCLTPQGVSELKSYPELCLRAQILIERSSNLP</sequence>
<evidence type="ECO:0000313" key="1">
    <source>
        <dbReference type="EMBL" id="NQV66216.1"/>
    </source>
</evidence>
<evidence type="ECO:0000313" key="2">
    <source>
        <dbReference type="Proteomes" id="UP000754644"/>
    </source>
</evidence>
<dbReference type="AlphaFoldDB" id="A0A972VZ92"/>
<name>A0A972VZ92_9GAMM</name>
<dbReference type="InterPro" id="IPR011335">
    <property type="entry name" value="Restrct_endonuc-II-like"/>
</dbReference>
<protein>
    <submittedName>
        <fullName evidence="1">Uncharacterized protein</fullName>
    </submittedName>
</protein>
<comment type="caution">
    <text evidence="1">The sequence shown here is derived from an EMBL/GenBank/DDBJ whole genome shotgun (WGS) entry which is preliminary data.</text>
</comment>
<organism evidence="1 2">
    <name type="scientific">SAR86 cluster bacterium</name>
    <dbReference type="NCBI Taxonomy" id="2030880"/>
    <lineage>
        <taxon>Bacteria</taxon>
        <taxon>Pseudomonadati</taxon>
        <taxon>Pseudomonadota</taxon>
        <taxon>Gammaproteobacteria</taxon>
        <taxon>SAR86 cluster</taxon>
    </lineage>
</organism>
<dbReference type="SUPFAM" id="SSF52980">
    <property type="entry name" value="Restriction endonuclease-like"/>
    <property type="match status" value="1"/>
</dbReference>
<proteinExistence type="predicted"/>
<gene>
    <name evidence="1" type="ORF">HQ497_12715</name>
</gene>
<dbReference type="EMBL" id="JABMOJ010000479">
    <property type="protein sequence ID" value="NQV66216.1"/>
    <property type="molecule type" value="Genomic_DNA"/>
</dbReference>
<dbReference type="Proteomes" id="UP000754644">
    <property type="component" value="Unassembled WGS sequence"/>
</dbReference>
<accession>A0A972VZ92</accession>